<evidence type="ECO:0000256" key="1">
    <source>
        <dbReference type="ARBA" id="ARBA00022801"/>
    </source>
</evidence>
<reference evidence="4 5" key="1">
    <citation type="submission" date="2016-05" db="EMBL/GenBank/DDBJ databases">
        <title>Comparative analysis of secretome profiles of manganese(II)-oxidizing ascomycete fungi.</title>
        <authorList>
            <consortium name="DOE Joint Genome Institute"/>
            <person name="Zeiner C.A."/>
            <person name="Purvine S.O."/>
            <person name="Zink E.M."/>
            <person name="Wu S."/>
            <person name="Pasa-Tolic L."/>
            <person name="Chaput D.L."/>
            <person name="Haridas S."/>
            <person name="Grigoriev I.V."/>
            <person name="Santelli C.M."/>
            <person name="Hansel C.M."/>
        </authorList>
    </citation>
    <scope>NUCLEOTIDE SEQUENCE [LARGE SCALE GENOMIC DNA]</scope>
    <source>
        <strain evidence="4 5">AP3s5-JAC2a</strain>
    </source>
</reference>
<proteinExistence type="inferred from homology"/>
<feature type="domain" description="AB hydrolase-1" evidence="3">
    <location>
        <begin position="41"/>
        <end position="314"/>
    </location>
</feature>
<dbReference type="SUPFAM" id="SSF53474">
    <property type="entry name" value="alpha/beta-Hydrolases"/>
    <property type="match status" value="1"/>
</dbReference>
<gene>
    <name evidence="4" type="ORF">CC84DRAFT_1131101</name>
</gene>
<dbReference type="STRING" id="1460663.A0A177BWF7"/>
<dbReference type="AlphaFoldDB" id="A0A177BWF7"/>
<evidence type="ECO:0000313" key="4">
    <source>
        <dbReference type="EMBL" id="OAF99290.1"/>
    </source>
</evidence>
<dbReference type="OrthoDB" id="408373at2759"/>
<sequence length="340" mass="38365">MTLQPINPVSDSRVEHRNSSLNGHNYHYLYGEPAGGQYKATVFLIHGWPDCGSAGWRYQIPLLLDMGFRVVVPDMMGYGGTDAPEVPPNDISLYSYKRAADDIAELAKVIGAQQIILGGHDWGGMIVYRTAQWHPKLITHVFVVCTPYTPPSEEYMSNEDLVSKFLPQFGYQIHLASGEVEQHVNDEQSVRQFLRAIYGGRTPSGETAFDPTKGILFEKLPHIGESKILNGKILDHYVREYSRHGIHGPVNWYRTRKVNWEHDQALLDKKKIEQPLLFIQATNDNVLRPEMSKGMEKFIPNLTRGEVEASHWALTQTPEKVNAIIASWIGKQSLGSRSSL</sequence>
<dbReference type="PANTHER" id="PTHR43329">
    <property type="entry name" value="EPOXIDE HYDROLASE"/>
    <property type="match status" value="1"/>
</dbReference>
<keyword evidence="5" id="KW-1185">Reference proteome</keyword>
<evidence type="ECO:0000259" key="3">
    <source>
        <dbReference type="Pfam" id="PF00561"/>
    </source>
</evidence>
<dbReference type="InterPro" id="IPR000073">
    <property type="entry name" value="AB_hydrolase_1"/>
</dbReference>
<dbReference type="Gene3D" id="3.40.50.1820">
    <property type="entry name" value="alpha/beta hydrolase"/>
    <property type="match status" value="1"/>
</dbReference>
<protein>
    <submittedName>
        <fullName evidence="4">Alpha/beta-hydrolase</fullName>
    </submittedName>
</protein>
<dbReference type="EMBL" id="KV441562">
    <property type="protein sequence ID" value="OAF99290.1"/>
    <property type="molecule type" value="Genomic_DNA"/>
</dbReference>
<comment type="similarity">
    <text evidence="2">Belongs to the AB hydrolase superfamily. Epoxide hydrolase family.</text>
</comment>
<evidence type="ECO:0000256" key="2">
    <source>
        <dbReference type="ARBA" id="ARBA00038334"/>
    </source>
</evidence>
<accession>A0A177BWF7</accession>
<dbReference type="RefSeq" id="XP_018029656.1">
    <property type="nucleotide sequence ID" value="XM_018175884.1"/>
</dbReference>
<dbReference type="GeneID" id="28759370"/>
<keyword evidence="1 4" id="KW-0378">Hydrolase</keyword>
<dbReference type="InterPro" id="IPR000639">
    <property type="entry name" value="Epox_hydrolase-like"/>
</dbReference>
<organism evidence="4 5">
    <name type="scientific">Paraphaeosphaeria sporulosa</name>
    <dbReference type="NCBI Taxonomy" id="1460663"/>
    <lineage>
        <taxon>Eukaryota</taxon>
        <taxon>Fungi</taxon>
        <taxon>Dikarya</taxon>
        <taxon>Ascomycota</taxon>
        <taxon>Pezizomycotina</taxon>
        <taxon>Dothideomycetes</taxon>
        <taxon>Pleosporomycetidae</taxon>
        <taxon>Pleosporales</taxon>
        <taxon>Massarineae</taxon>
        <taxon>Didymosphaeriaceae</taxon>
        <taxon>Paraphaeosphaeria</taxon>
    </lineage>
</organism>
<name>A0A177BWF7_9PLEO</name>
<dbReference type="GO" id="GO:0016787">
    <property type="term" value="F:hydrolase activity"/>
    <property type="evidence" value="ECO:0007669"/>
    <property type="project" value="UniProtKB-KW"/>
</dbReference>
<evidence type="ECO:0000313" key="5">
    <source>
        <dbReference type="Proteomes" id="UP000077069"/>
    </source>
</evidence>
<dbReference type="InterPro" id="IPR029058">
    <property type="entry name" value="AB_hydrolase_fold"/>
</dbReference>
<dbReference type="InParanoid" id="A0A177BWF7"/>
<dbReference type="PRINTS" id="PR00412">
    <property type="entry name" value="EPOXHYDRLASE"/>
</dbReference>
<dbReference type="Pfam" id="PF00561">
    <property type="entry name" value="Abhydrolase_1"/>
    <property type="match status" value="1"/>
</dbReference>
<dbReference type="Proteomes" id="UP000077069">
    <property type="component" value="Unassembled WGS sequence"/>
</dbReference>